<dbReference type="STRING" id="518766.Rmar_2110"/>
<gene>
    <name evidence="1" type="ordered locus">Rmar_2110</name>
</gene>
<proteinExistence type="predicted"/>
<evidence type="ECO:0000313" key="2">
    <source>
        <dbReference type="Proteomes" id="UP000002221"/>
    </source>
</evidence>
<dbReference type="Proteomes" id="UP000002221">
    <property type="component" value="Chromosome"/>
</dbReference>
<dbReference type="eggNOG" id="COG5544">
    <property type="taxonomic scope" value="Bacteria"/>
</dbReference>
<evidence type="ECO:0008006" key="3">
    <source>
        <dbReference type="Google" id="ProtNLM"/>
    </source>
</evidence>
<accession>D0MD78</accession>
<protein>
    <recommendedName>
        <fullName evidence="3">Lipoprotein</fullName>
    </recommendedName>
</protein>
<dbReference type="KEGG" id="rmr:Rmar_2110"/>
<organism evidence="1 2">
    <name type="scientific">Rhodothermus marinus (strain ATCC 43812 / DSM 4252 / R-10)</name>
    <name type="common">Rhodothermus obamensis</name>
    <dbReference type="NCBI Taxonomy" id="518766"/>
    <lineage>
        <taxon>Bacteria</taxon>
        <taxon>Pseudomonadati</taxon>
        <taxon>Rhodothermota</taxon>
        <taxon>Rhodothermia</taxon>
        <taxon>Rhodothermales</taxon>
        <taxon>Rhodothermaceae</taxon>
        <taxon>Rhodothermus</taxon>
    </lineage>
</organism>
<dbReference type="HOGENOM" id="CLU_1968850_0_0_10"/>
<keyword evidence="2" id="KW-1185">Reference proteome</keyword>
<dbReference type="RefSeq" id="WP_012844601.1">
    <property type="nucleotide sequence ID" value="NC_013501.1"/>
</dbReference>
<dbReference type="PANTHER" id="PTHR35462">
    <property type="match status" value="1"/>
</dbReference>
<dbReference type="AlphaFoldDB" id="D0MD78"/>
<dbReference type="PANTHER" id="PTHR35462:SF2">
    <property type="entry name" value="TRANSMEMBRANE PROTEIN"/>
    <property type="match status" value="1"/>
</dbReference>
<sequence>MTWLLVVAGLGCCLQASEVPVNAERALLPWPVPEDREAAKVDPWLGYDKVQHLTFSFLWTLSSQYALEQKAGWRPGRAWPLAAGTSAAVGLAKELYDWKVGPSRRFSYRDLVADGLGIALAVGFIFL</sequence>
<dbReference type="EMBL" id="CP001807">
    <property type="protein sequence ID" value="ACY48990.1"/>
    <property type="molecule type" value="Genomic_DNA"/>
</dbReference>
<evidence type="ECO:0000313" key="1">
    <source>
        <dbReference type="EMBL" id="ACY48990.1"/>
    </source>
</evidence>
<reference evidence="1 2" key="1">
    <citation type="journal article" date="2009" name="Stand. Genomic Sci.">
        <title>Complete genome sequence of Rhodothermus marinus type strain (R-10).</title>
        <authorList>
            <person name="Nolan M."/>
            <person name="Tindall B.J."/>
            <person name="Pomrenke H."/>
            <person name="Lapidus A."/>
            <person name="Copeland A."/>
            <person name="Glavina Del Rio T."/>
            <person name="Lucas S."/>
            <person name="Chen F."/>
            <person name="Tice H."/>
            <person name="Cheng J.F."/>
            <person name="Saunders E."/>
            <person name="Han C."/>
            <person name="Bruce D."/>
            <person name="Goodwin L."/>
            <person name="Chain P."/>
            <person name="Pitluck S."/>
            <person name="Ovchinikova G."/>
            <person name="Pati A."/>
            <person name="Ivanova N."/>
            <person name="Mavromatis K."/>
            <person name="Chen A."/>
            <person name="Palaniappan K."/>
            <person name="Land M."/>
            <person name="Hauser L."/>
            <person name="Chang Y.J."/>
            <person name="Jeffries C.D."/>
            <person name="Brettin T."/>
            <person name="Goker M."/>
            <person name="Bristow J."/>
            <person name="Eisen J.A."/>
            <person name="Markowitz V."/>
            <person name="Hugenholtz P."/>
            <person name="Kyrpides N.C."/>
            <person name="Klenk H.P."/>
            <person name="Detter J.C."/>
        </authorList>
    </citation>
    <scope>NUCLEOTIDE SEQUENCE [LARGE SCALE GENOMIC DNA]</scope>
    <source>
        <strain evidence="2">ATCC 43812 / DSM 4252 / R-10</strain>
    </source>
</reference>
<name>D0MD78_RHOM4</name>
<dbReference type="OrthoDB" id="1495700at2"/>